<dbReference type="AlphaFoldDB" id="A0AAX6HN25"/>
<dbReference type="Proteomes" id="UP001140949">
    <property type="component" value="Unassembled WGS sequence"/>
</dbReference>
<dbReference type="EMBL" id="JANAVB010007600">
    <property type="protein sequence ID" value="KAJ6842410.1"/>
    <property type="molecule type" value="Genomic_DNA"/>
</dbReference>
<proteinExistence type="predicted"/>
<feature type="compositionally biased region" description="Basic residues" evidence="1">
    <location>
        <begin position="39"/>
        <end position="53"/>
    </location>
</feature>
<accession>A0AAX6HN25</accession>
<keyword evidence="3" id="KW-1185">Reference proteome</keyword>
<protein>
    <submittedName>
        <fullName evidence="2">Wound induced protein</fullName>
    </submittedName>
</protein>
<evidence type="ECO:0000256" key="1">
    <source>
        <dbReference type="SAM" id="MobiDB-lite"/>
    </source>
</evidence>
<reference evidence="2" key="1">
    <citation type="journal article" date="2023" name="GigaByte">
        <title>Genome assembly of the bearded iris, Iris pallida Lam.</title>
        <authorList>
            <person name="Bruccoleri R.E."/>
            <person name="Oakeley E.J."/>
            <person name="Faust A.M.E."/>
            <person name="Altorfer M."/>
            <person name="Dessus-Babus S."/>
            <person name="Burckhardt D."/>
            <person name="Oertli M."/>
            <person name="Naumann U."/>
            <person name="Petersen F."/>
            <person name="Wong J."/>
        </authorList>
    </citation>
    <scope>NUCLEOTIDE SEQUENCE</scope>
    <source>
        <strain evidence="2">GSM-AAB239-AS_SAM_17_03QT</strain>
    </source>
</reference>
<sequence>MSSASKASWGGGGERGRSGSAQGPGALQMELRIEVYSPRKNKRKMSPLRRRRWGQQQEDDHSLFFSVGTEN</sequence>
<feature type="region of interest" description="Disordered" evidence="1">
    <location>
        <begin position="1"/>
        <end position="71"/>
    </location>
</feature>
<organism evidence="2 3">
    <name type="scientific">Iris pallida</name>
    <name type="common">Sweet iris</name>
    <dbReference type="NCBI Taxonomy" id="29817"/>
    <lineage>
        <taxon>Eukaryota</taxon>
        <taxon>Viridiplantae</taxon>
        <taxon>Streptophyta</taxon>
        <taxon>Embryophyta</taxon>
        <taxon>Tracheophyta</taxon>
        <taxon>Spermatophyta</taxon>
        <taxon>Magnoliopsida</taxon>
        <taxon>Liliopsida</taxon>
        <taxon>Asparagales</taxon>
        <taxon>Iridaceae</taxon>
        <taxon>Iridoideae</taxon>
        <taxon>Irideae</taxon>
        <taxon>Iris</taxon>
    </lineage>
</organism>
<reference evidence="2" key="2">
    <citation type="submission" date="2023-04" db="EMBL/GenBank/DDBJ databases">
        <authorList>
            <person name="Bruccoleri R.E."/>
            <person name="Oakeley E.J."/>
            <person name="Faust A.-M."/>
            <person name="Dessus-Babus S."/>
            <person name="Altorfer M."/>
            <person name="Burckhardt D."/>
            <person name="Oertli M."/>
            <person name="Naumann U."/>
            <person name="Petersen F."/>
            <person name="Wong J."/>
        </authorList>
    </citation>
    <scope>NUCLEOTIDE SEQUENCE</scope>
    <source>
        <strain evidence="2">GSM-AAB239-AS_SAM_17_03QT</strain>
        <tissue evidence="2">Leaf</tissue>
    </source>
</reference>
<comment type="caution">
    <text evidence="2">The sequence shown here is derived from an EMBL/GenBank/DDBJ whole genome shotgun (WGS) entry which is preliminary data.</text>
</comment>
<evidence type="ECO:0000313" key="3">
    <source>
        <dbReference type="Proteomes" id="UP001140949"/>
    </source>
</evidence>
<name>A0AAX6HN25_IRIPA</name>
<evidence type="ECO:0000313" key="2">
    <source>
        <dbReference type="EMBL" id="KAJ6842410.1"/>
    </source>
</evidence>
<gene>
    <name evidence="2" type="ORF">M6B38_301175</name>
</gene>